<evidence type="ECO:0000259" key="1">
    <source>
        <dbReference type="Pfam" id="PF14261"/>
    </source>
</evidence>
<feature type="domain" description="DUF4351" evidence="1">
    <location>
        <begin position="242"/>
        <end position="300"/>
    </location>
</feature>
<reference evidence="2" key="1">
    <citation type="submission" date="2009-01" db="EMBL/GenBank/DDBJ databases">
        <title>Complete sequence of chromosome Cyanothece sp. PCC 7425.</title>
        <authorList>
            <consortium name="US DOE Joint Genome Institute"/>
            <person name="Lucas S."/>
            <person name="Copeland A."/>
            <person name="Lapidus A."/>
            <person name="Glavina del Rio T."/>
            <person name="Dalin E."/>
            <person name="Tice H."/>
            <person name="Bruce D."/>
            <person name="Goodwin L."/>
            <person name="Pitluck S."/>
            <person name="Sims D."/>
            <person name="Meineke L."/>
            <person name="Brettin T."/>
            <person name="Detter J.C."/>
            <person name="Han C."/>
            <person name="Larimer F."/>
            <person name="Land M."/>
            <person name="Hauser L."/>
            <person name="Kyrpides N."/>
            <person name="Ovchinnikova G."/>
            <person name="Liberton M."/>
            <person name="Stoeckel J."/>
            <person name="Banerjee A."/>
            <person name="Singh A."/>
            <person name="Page L."/>
            <person name="Sato H."/>
            <person name="Zhao L."/>
            <person name="Sherman L."/>
            <person name="Pakrasi H."/>
            <person name="Richardson P."/>
        </authorList>
    </citation>
    <scope>NUCLEOTIDE SEQUENCE</scope>
    <source>
        <strain evidence="2">PCC 7425</strain>
    </source>
</reference>
<accession>B8HYR1</accession>
<organism evidence="2">
    <name type="scientific">Cyanothece sp. (strain PCC 7425 / ATCC 29141)</name>
    <dbReference type="NCBI Taxonomy" id="395961"/>
    <lineage>
        <taxon>Bacteria</taxon>
        <taxon>Bacillati</taxon>
        <taxon>Cyanobacteriota</taxon>
        <taxon>Cyanophyceae</taxon>
        <taxon>Gomontiellales</taxon>
        <taxon>Cyanothecaceae</taxon>
        <taxon>Cyanothece</taxon>
    </lineage>
</organism>
<dbReference type="eggNOG" id="COG5464">
    <property type="taxonomic scope" value="Bacteria"/>
</dbReference>
<gene>
    <name evidence="2" type="ordered locus">Cyan7425_4405</name>
</gene>
<dbReference type="STRING" id="395961.Cyan7425_4405"/>
<dbReference type="HOGENOM" id="CLU_059541_0_0_3"/>
<dbReference type="Pfam" id="PF14261">
    <property type="entry name" value="DUF4351"/>
    <property type="match status" value="1"/>
</dbReference>
<dbReference type="EMBL" id="CP001344">
    <property type="protein sequence ID" value="ACL46715.1"/>
    <property type="molecule type" value="Genomic_DNA"/>
</dbReference>
<dbReference type="PANTHER" id="PTHR35586:SF1">
    <property type="entry name" value="SLL1691 PROTEIN"/>
    <property type="match status" value="1"/>
</dbReference>
<sequence length="305" mass="34624">MTQFPFDQLSKQYLQDLLEPLGTIQRNLEVPGEAKFVDLWFSPEPNAAAQPDLGLLSRIAATPCLLEPFRNAPKRQEVRTCLLKLLWLQEDQQRKAKQEKRSLAETELAHLWILASRFDQPVINGFGGQVQLDWPAGVYFLPTELKTALVAINQLPATPETLWLRILGQGATLEQAVNELLALPADDTRRSQVLQLLASWKVSLNLENLLEDEEQQLMATFSQAFLEWEQTTREQGLQQGLQQGATHEARLLIYRLLTRRLGNLPDNLRTQVEALPLAQLENLGEALLDFSCLADLQRWLETPSE</sequence>
<dbReference type="OrthoDB" id="509960at2"/>
<evidence type="ECO:0000313" key="2">
    <source>
        <dbReference type="EMBL" id="ACL46715.1"/>
    </source>
</evidence>
<dbReference type="KEGG" id="cyn:Cyan7425_4405"/>
<name>B8HYR1_CYAP4</name>
<dbReference type="AlphaFoldDB" id="B8HYR1"/>
<protein>
    <recommendedName>
        <fullName evidence="1">DUF4351 domain-containing protein</fullName>
    </recommendedName>
</protein>
<proteinExistence type="predicted"/>
<dbReference type="PANTHER" id="PTHR35586">
    <property type="entry name" value="SLL1691 PROTEIN"/>
    <property type="match status" value="1"/>
</dbReference>
<dbReference type="InterPro" id="IPR025587">
    <property type="entry name" value="DUF4351"/>
</dbReference>